<dbReference type="InterPro" id="IPR051324">
    <property type="entry name" value="Stress/Tellurium_Resist"/>
</dbReference>
<reference evidence="3 4" key="1">
    <citation type="submission" date="2018-08" db="EMBL/GenBank/DDBJ databases">
        <title>Sequencing the genomes of 1000 actinobacteria strains.</title>
        <authorList>
            <person name="Klenk H.-P."/>
        </authorList>
    </citation>
    <scope>NUCLEOTIDE SEQUENCE [LARGE SCALE GENOMIC DNA]</scope>
    <source>
        <strain evidence="3 4">DSM 22967</strain>
    </source>
</reference>
<evidence type="ECO:0000256" key="1">
    <source>
        <dbReference type="ARBA" id="ARBA00008775"/>
    </source>
</evidence>
<dbReference type="Pfam" id="PF02342">
    <property type="entry name" value="TerD"/>
    <property type="match status" value="1"/>
</dbReference>
<evidence type="ECO:0000313" key="3">
    <source>
        <dbReference type="EMBL" id="REF32060.1"/>
    </source>
</evidence>
<sequence>MTALVKGANATLRRTDGTTCGALLVGITWQNHSAEVDVCALICAADGAVLSDGHFLFWNSPASPTGNAMVRSAPLGGSSSVVDRAQLVIDLSRLEPDVERVLLSISTLVPGQSLAAAGAVGIRAVDLEAEDGEELYTYVNAAGYTTEQCAVAAELYQRRGEWKLRIVDQGYAEGLAALAREHSVNVE</sequence>
<dbReference type="CDD" id="cd06974">
    <property type="entry name" value="TerD_like"/>
    <property type="match status" value="1"/>
</dbReference>
<feature type="domain" description="TerD" evidence="2">
    <location>
        <begin position="3"/>
        <end position="181"/>
    </location>
</feature>
<dbReference type="InterPro" id="IPR003325">
    <property type="entry name" value="TerD"/>
</dbReference>
<comment type="similarity">
    <text evidence="1">Belongs to the CAPAB/TerDEXZ family.</text>
</comment>
<dbReference type="OrthoDB" id="5145462at2"/>
<dbReference type="Proteomes" id="UP000256253">
    <property type="component" value="Unassembled WGS sequence"/>
</dbReference>
<proteinExistence type="inferred from homology"/>
<gene>
    <name evidence="3" type="ORF">DFJ65_3155</name>
</gene>
<dbReference type="PANTHER" id="PTHR32097:SF4">
    <property type="entry name" value="GENERAL STRESS PROTEIN 16U"/>
    <property type="match status" value="1"/>
</dbReference>
<comment type="caution">
    <text evidence="3">The sequence shown here is derived from an EMBL/GenBank/DDBJ whole genome shotgun (WGS) entry which is preliminary data.</text>
</comment>
<accession>A0A3D9UVS9</accession>
<evidence type="ECO:0000313" key="4">
    <source>
        <dbReference type="Proteomes" id="UP000256253"/>
    </source>
</evidence>
<dbReference type="AlphaFoldDB" id="A0A3D9UVS9"/>
<evidence type="ECO:0000259" key="2">
    <source>
        <dbReference type="Pfam" id="PF02342"/>
    </source>
</evidence>
<organism evidence="3 4">
    <name type="scientific">Calidifontibacter indicus</name>
    <dbReference type="NCBI Taxonomy" id="419650"/>
    <lineage>
        <taxon>Bacteria</taxon>
        <taxon>Bacillati</taxon>
        <taxon>Actinomycetota</taxon>
        <taxon>Actinomycetes</taxon>
        <taxon>Micrococcales</taxon>
        <taxon>Dermacoccaceae</taxon>
        <taxon>Calidifontibacter</taxon>
    </lineage>
</organism>
<dbReference type="RefSeq" id="WP_115923814.1">
    <property type="nucleotide sequence ID" value="NZ_QTUA01000001.1"/>
</dbReference>
<protein>
    <submittedName>
        <fullName evidence="3">Tellurium resistance protein TerD</fullName>
    </submittedName>
</protein>
<dbReference type="PANTHER" id="PTHR32097">
    <property type="entry name" value="CAMP-BINDING PROTEIN 1-RELATED"/>
    <property type="match status" value="1"/>
</dbReference>
<keyword evidence="4" id="KW-1185">Reference proteome</keyword>
<dbReference type="EMBL" id="QTUA01000001">
    <property type="protein sequence ID" value="REF32060.1"/>
    <property type="molecule type" value="Genomic_DNA"/>
</dbReference>
<dbReference type="Gene3D" id="2.60.60.30">
    <property type="entry name" value="sav2460 like domains"/>
    <property type="match status" value="1"/>
</dbReference>
<name>A0A3D9UVS9_9MICO</name>